<keyword evidence="4" id="KW-1185">Reference proteome</keyword>
<keyword evidence="2" id="KW-0812">Transmembrane</keyword>
<feature type="region of interest" description="Disordered" evidence="1">
    <location>
        <begin position="293"/>
        <end position="337"/>
    </location>
</feature>
<feature type="compositionally biased region" description="Polar residues" evidence="1">
    <location>
        <begin position="1298"/>
        <end position="1307"/>
    </location>
</feature>
<feature type="transmembrane region" description="Helical" evidence="2">
    <location>
        <begin position="257"/>
        <end position="277"/>
    </location>
</feature>
<sequence>MAGRSPQFRATDAVDSVSSLTVKEASQVALLSLVRQAFRQDLMSLQVVRPDEGPGRSWPLQHSGRYHDDLIFMSSQPSQLSKIELADAVDHGGLRHAAEALVHQHRHGQHTRVALHDLGADGYGRLAAILTSACLRCCGIPSSAAFCLGLLAGRQGILSCTRLVCQAIVLCAYAWSRTLVLFAMHTVISVLSALALDTFCCTFRLWLWACDVELDSVKATRSLHTGRTSAGECCKLAAAAFWLTLQLDAEPGDSFKVLAMFFAGIIFSPFIIMRMAARLIAILLLRAGVEPNPGPERQDSAGGMPTAKQPRQQAAPVAADHGSSAPPGGTSPVAAPSLTPCKVIDKHRSVDLQLPGHAEDNRPVYGINATVATLEDKSFQLLQKAAISNDSYMHMALSQHHAEMARGDAIAHPANMDLRSLRIGANKDRNACTLLELKDSATAEASFSCAKAWGLYYDHTLFVLHAWEQHCWVVASYSQLKAAITEWEYHCGMSLAALRKSPLPARCFASTPEGAVSLIHAHWSSEPKHCLENCTCLGWTNQIEYDGIERMERLLWQNHGMTMTPGPRQATCDQYILDPILQLHAPAQMKTLSLCSYHYGDAVSLRLRFSLSHRVDGMPDRGYRIGDFVVLVVIPNLDSVRGKVSEAVYRTLESTIFVIPAEDLDRLGWLDGRKHAYVMNLDLGARGATSAITDPLARWGVDLRGPDAPAKLSQAIANGVRYTEEVLAARAQGTPSSNDLRALYTRDELNIPLLIADEMSSGCFEDAPTPSNPYLNWLGERNANVISTLRIILERLLALQNGIIVPGELRWTGSPDLNLRLRADGLLEGYDNAGYQDGVVCFGYNSLMLYFTATVKRGQSALDHLHFQTPQHTWLSAKAAHQAIKGLKGAQLDFAAPTAGEAALVAEHIVDDMVQQAPGIDAPAGELGASAAAVEAAPMHPQQVAGQTWGEAGDVATSRVPPVSFLAAGHAEGMLAPQGRIGDNQDGLLAAGAPRSCPSAAPPLAGSWRRKKSATPVARALASTSMPGPGGQTAQRSAGPLDLQGLLEMGGDADAVPLEAADPAEGCDEEDKDEDAEDAEASALPVSRLQPQGLDDAGALGGSPYLIGDDEGHESAVPEGVDPDWWAALPFHEHKDIDLQLQLQALQGLAADKGRAGSASALAFADRMRTAEVVATLESFPAEVREEVLENAAELLGDELGRRVLQAQAPTIEIPDSPSEPDGGDEAPQAANQEAQPEHTTEELRAMGWWVEDSVAVEERAMAEDALSVDQAHTTRRSDTQVSGEQEAGSLPADEATAASTLQSPGNSPAPKAPRTHVRHTASHPRVQRRI</sequence>
<dbReference type="EMBL" id="JALJOQ010000013">
    <property type="protein sequence ID" value="KAK9810917.1"/>
    <property type="molecule type" value="Genomic_DNA"/>
</dbReference>
<keyword evidence="2" id="KW-1133">Transmembrane helix</keyword>
<evidence type="ECO:0000313" key="4">
    <source>
        <dbReference type="Proteomes" id="UP001465755"/>
    </source>
</evidence>
<feature type="region of interest" description="Disordered" evidence="1">
    <location>
        <begin position="1000"/>
        <end position="1038"/>
    </location>
</feature>
<feature type="compositionally biased region" description="Acidic residues" evidence="1">
    <location>
        <begin position="1065"/>
        <end position="1080"/>
    </location>
</feature>
<keyword evidence="2" id="KW-0472">Membrane</keyword>
<gene>
    <name evidence="3" type="ORF">WJX73_008225</name>
</gene>
<organism evidence="3 4">
    <name type="scientific">Symbiochloris irregularis</name>
    <dbReference type="NCBI Taxonomy" id="706552"/>
    <lineage>
        <taxon>Eukaryota</taxon>
        <taxon>Viridiplantae</taxon>
        <taxon>Chlorophyta</taxon>
        <taxon>core chlorophytes</taxon>
        <taxon>Trebouxiophyceae</taxon>
        <taxon>Trebouxiales</taxon>
        <taxon>Trebouxiaceae</taxon>
        <taxon>Symbiochloris</taxon>
    </lineage>
</organism>
<reference evidence="3 4" key="1">
    <citation type="journal article" date="2024" name="Nat. Commun.">
        <title>Phylogenomics reveals the evolutionary origins of lichenization in chlorophyte algae.</title>
        <authorList>
            <person name="Puginier C."/>
            <person name="Libourel C."/>
            <person name="Otte J."/>
            <person name="Skaloud P."/>
            <person name="Haon M."/>
            <person name="Grisel S."/>
            <person name="Petersen M."/>
            <person name="Berrin J.G."/>
            <person name="Delaux P.M."/>
            <person name="Dal Grande F."/>
            <person name="Keller J."/>
        </authorList>
    </citation>
    <scope>NUCLEOTIDE SEQUENCE [LARGE SCALE GENOMIC DNA]</scope>
    <source>
        <strain evidence="3 4">SAG 2036</strain>
    </source>
</reference>
<feature type="compositionally biased region" description="Low complexity" evidence="1">
    <location>
        <begin position="1226"/>
        <end position="1235"/>
    </location>
</feature>
<feature type="region of interest" description="Disordered" evidence="1">
    <location>
        <begin position="1211"/>
        <end position="1242"/>
    </location>
</feature>
<evidence type="ECO:0000313" key="3">
    <source>
        <dbReference type="EMBL" id="KAK9810917.1"/>
    </source>
</evidence>
<proteinExistence type="predicted"/>
<evidence type="ECO:0000256" key="2">
    <source>
        <dbReference type="SAM" id="Phobius"/>
    </source>
</evidence>
<feature type="transmembrane region" description="Helical" evidence="2">
    <location>
        <begin position="182"/>
        <end position="207"/>
    </location>
</feature>
<protein>
    <submittedName>
        <fullName evidence="3">Uncharacterized protein</fullName>
    </submittedName>
</protein>
<comment type="caution">
    <text evidence="3">The sequence shown here is derived from an EMBL/GenBank/DDBJ whole genome shotgun (WGS) entry which is preliminary data.</text>
</comment>
<name>A0AAW1PQA2_9CHLO</name>
<feature type="region of interest" description="Disordered" evidence="1">
    <location>
        <begin position="1063"/>
        <end position="1104"/>
    </location>
</feature>
<feature type="compositionally biased region" description="Basic residues" evidence="1">
    <location>
        <begin position="1314"/>
        <end position="1331"/>
    </location>
</feature>
<feature type="region of interest" description="Disordered" evidence="1">
    <location>
        <begin position="1265"/>
        <end position="1331"/>
    </location>
</feature>
<feature type="compositionally biased region" description="Polar residues" evidence="1">
    <location>
        <begin position="1022"/>
        <end position="1036"/>
    </location>
</feature>
<evidence type="ECO:0000256" key="1">
    <source>
        <dbReference type="SAM" id="MobiDB-lite"/>
    </source>
</evidence>
<accession>A0AAW1PQA2</accession>
<dbReference type="Proteomes" id="UP001465755">
    <property type="component" value="Unassembled WGS sequence"/>
</dbReference>